<protein>
    <submittedName>
        <fullName evidence="1">Uncharacterized protein</fullName>
    </submittedName>
</protein>
<sequence length="206" mass="24419">MYDEEQYIEYVKEYLTTHNGAVPPHPLMAFRSKIQHTLRVLGWAKRLTEGREDVDKKVLYTAAIFHDIGYSEKKEFHAEQGAKIFYEYGMKMNMNLSFIERVRNLIYLHSSKELLKEKNIPIELILLMEADLLDEEGVLRMVWYTLDKGINGADSYEDVYNHIVMGNNKRLVNPMVTEKARYYWDEKQKLVELFTKQLEDDINVRT</sequence>
<reference evidence="1" key="1">
    <citation type="journal article" date="2025" name="Int. J. Syst. Evol. Microbiol.">
        <title>Inconstantimicrobium mannanitabidum sp. nov., a novel member of the family Clostridiaceae isolated from anoxic soil under the treatment of reductive soil disinfestation.</title>
        <authorList>
            <person name="Ueki A."/>
            <person name="Tonouchi A."/>
            <person name="Honma S."/>
            <person name="Kaku N."/>
            <person name="Ueki K."/>
        </authorList>
    </citation>
    <scope>NUCLEOTIDE SEQUENCE</scope>
    <source>
        <strain evidence="1">TW13</strain>
    </source>
</reference>
<evidence type="ECO:0000313" key="1">
    <source>
        <dbReference type="EMBL" id="GKX66518.1"/>
    </source>
</evidence>
<keyword evidence="2" id="KW-1185">Reference proteome</keyword>
<gene>
    <name evidence="1" type="ORF">rsdtw13_17760</name>
</gene>
<dbReference type="EMBL" id="BROD01000001">
    <property type="protein sequence ID" value="GKX66518.1"/>
    <property type="molecule type" value="Genomic_DNA"/>
</dbReference>
<name>A0ACB5RBD3_9CLOT</name>
<organism evidence="1 2">
    <name type="scientific">Inconstantimicrobium mannanitabidum</name>
    <dbReference type="NCBI Taxonomy" id="1604901"/>
    <lineage>
        <taxon>Bacteria</taxon>
        <taxon>Bacillati</taxon>
        <taxon>Bacillota</taxon>
        <taxon>Clostridia</taxon>
        <taxon>Eubacteriales</taxon>
        <taxon>Clostridiaceae</taxon>
        <taxon>Inconstantimicrobium</taxon>
    </lineage>
</organism>
<evidence type="ECO:0000313" key="2">
    <source>
        <dbReference type="Proteomes" id="UP001058074"/>
    </source>
</evidence>
<comment type="caution">
    <text evidence="1">The sequence shown here is derived from an EMBL/GenBank/DDBJ whole genome shotgun (WGS) entry which is preliminary data.</text>
</comment>
<accession>A0ACB5RBD3</accession>
<proteinExistence type="predicted"/>
<dbReference type="Proteomes" id="UP001058074">
    <property type="component" value="Unassembled WGS sequence"/>
</dbReference>